<evidence type="ECO:0000313" key="2">
    <source>
        <dbReference type="EMBL" id="KAJ3049710.1"/>
    </source>
</evidence>
<dbReference type="GO" id="GO:0006886">
    <property type="term" value="P:intracellular protein transport"/>
    <property type="evidence" value="ECO:0007669"/>
    <property type="project" value="TreeGrafter"/>
</dbReference>
<dbReference type="GO" id="GO:0005634">
    <property type="term" value="C:nucleus"/>
    <property type="evidence" value="ECO:0007669"/>
    <property type="project" value="TreeGrafter"/>
</dbReference>
<dbReference type="GO" id="GO:0005737">
    <property type="term" value="C:cytoplasm"/>
    <property type="evidence" value="ECO:0007669"/>
    <property type="project" value="TreeGrafter"/>
</dbReference>
<proteinExistence type="predicted"/>
<dbReference type="InterPro" id="IPR029071">
    <property type="entry name" value="Ubiquitin-like_domsf"/>
</dbReference>
<dbReference type="GO" id="GO:0012506">
    <property type="term" value="C:vesicle membrane"/>
    <property type="evidence" value="ECO:0007669"/>
    <property type="project" value="TreeGrafter"/>
</dbReference>
<feature type="non-terminal residue" evidence="2">
    <location>
        <position position="860"/>
    </location>
</feature>
<dbReference type="InterPro" id="IPR027417">
    <property type="entry name" value="P-loop_NTPase"/>
</dbReference>
<reference evidence="2" key="1">
    <citation type="submission" date="2020-05" db="EMBL/GenBank/DDBJ databases">
        <title>Phylogenomic resolution of chytrid fungi.</title>
        <authorList>
            <person name="Stajich J.E."/>
            <person name="Amses K."/>
            <person name="Simmons R."/>
            <person name="Seto K."/>
            <person name="Myers J."/>
            <person name="Bonds A."/>
            <person name="Quandt C.A."/>
            <person name="Barry K."/>
            <person name="Liu P."/>
            <person name="Grigoriev I."/>
            <person name="Longcore J.E."/>
            <person name="James T.Y."/>
        </authorList>
    </citation>
    <scope>NUCLEOTIDE SEQUENCE</scope>
    <source>
        <strain evidence="2">JEL0318</strain>
    </source>
</reference>
<organism evidence="2 3">
    <name type="scientific">Rhizophlyctis rosea</name>
    <dbReference type="NCBI Taxonomy" id="64517"/>
    <lineage>
        <taxon>Eukaryota</taxon>
        <taxon>Fungi</taxon>
        <taxon>Fungi incertae sedis</taxon>
        <taxon>Chytridiomycota</taxon>
        <taxon>Chytridiomycota incertae sedis</taxon>
        <taxon>Chytridiomycetes</taxon>
        <taxon>Rhizophlyctidales</taxon>
        <taxon>Rhizophlyctidaceae</taxon>
        <taxon>Rhizophlyctis</taxon>
    </lineage>
</organism>
<dbReference type="Proteomes" id="UP001212841">
    <property type="component" value="Unassembled WGS sequence"/>
</dbReference>
<gene>
    <name evidence="2" type="ORF">HK097_009325</name>
</gene>
<comment type="caution">
    <text evidence="2">The sequence shown here is derived from an EMBL/GenBank/DDBJ whole genome shotgun (WGS) entry which is preliminary data.</text>
</comment>
<evidence type="ECO:0000256" key="1">
    <source>
        <dbReference type="SAM" id="MobiDB-lite"/>
    </source>
</evidence>
<dbReference type="Gene3D" id="3.40.50.300">
    <property type="entry name" value="P-loop containing nucleotide triphosphate hydrolases"/>
    <property type="match status" value="1"/>
</dbReference>
<dbReference type="Gene3D" id="3.10.20.90">
    <property type="entry name" value="Phosphatidylinositol 3-kinase Catalytic Subunit, Chain A, domain 1"/>
    <property type="match status" value="1"/>
</dbReference>
<dbReference type="PANTHER" id="PTHR46467:SF1">
    <property type="entry name" value="TETHER CONTAINING UBX DOMAIN FOR GLUT4"/>
    <property type="match status" value="1"/>
</dbReference>
<evidence type="ECO:0000313" key="3">
    <source>
        <dbReference type="Proteomes" id="UP001212841"/>
    </source>
</evidence>
<dbReference type="SUPFAM" id="SSF52540">
    <property type="entry name" value="P-loop containing nucleoside triphosphate hydrolases"/>
    <property type="match status" value="1"/>
</dbReference>
<sequence length="860" mass="95672">MPDDFYIPQLCRERIFEKVKILLKKSELPPDHPTAVLEIEKERQFSGLRNHRTRVRVRFYDCMTVELTYLSNEHVSSLYADVRFTLKDKDRAFILYIEPPTVHLDPTQTFREAGLTPWAIVLFRWADGCIDWTEPYLSEDHSAIAEPFPAPLHPPPPVAMYRGTWYDSVRQEHLDADFKSFVGKMARDAGLYFGHKNRCTDETGWRKLEGLVEVENDNGISQVHCSGKVVYRLGGGLSYWQGGGVLVLFHYGLIYVRFPEVGWFIPVDVLEAFKLAWDATPRASRTEPDAPKPWDHIVINRADRVRGAGPLRPSKIGIDASVAGGREDTRSSRIGTPPSMTVCEQTPVTVRHDPPIAVQPRTPRSTVKSAALSPKVVIAGMVSASSSSDEDGVMSSPGFLTVGGSSDAMMRLGSAQPRSSDRNAESSTAVSDEDVGSGLDFTILFPRSVFYNIAYRCADATMDDVKEAATAVGLHQTIMSWPAGYGTIVGPEGMAVGDDILRRMALGRFVLYSRLALGVADGGLMMGTDGEARLEGVRVPRFFSGWDNHSVAARDAEVEFLRARLARENAVYRANVLETFAMREFQIDLGDFQTERDDRIQIIFTEQDAILEWLLGKYGMELDGCLAAYLEESQSRVPPLAGYEEVEEGDDEVEDKIQEMRSLAVRRLAELTEVVVEVSRKWGRVGAGKLTELVNELGRLWTPSDGVLHVGAVKDTAEVCREVCEVLRLISVTLEAIEHDAAARDDVKMHQDALTKCVAVQHAALKLFSVAAERATVARKGLELARAREEMGDKNREKLVGAHFKVALRDGGEEGVRRFIAEHEELLGKIKALIGDKKYGELELMMTAGRPGLEDALWWE</sequence>
<dbReference type="SUPFAM" id="SSF54236">
    <property type="entry name" value="Ubiquitin-like"/>
    <property type="match status" value="1"/>
</dbReference>
<dbReference type="EMBL" id="JADGJD010000606">
    <property type="protein sequence ID" value="KAJ3049710.1"/>
    <property type="molecule type" value="Genomic_DNA"/>
</dbReference>
<feature type="region of interest" description="Disordered" evidence="1">
    <location>
        <begin position="410"/>
        <end position="434"/>
    </location>
</feature>
<protein>
    <submittedName>
        <fullName evidence="2">Uncharacterized protein</fullName>
    </submittedName>
</protein>
<accession>A0AAD5X164</accession>
<keyword evidence="3" id="KW-1185">Reference proteome</keyword>
<dbReference type="PANTHER" id="PTHR46467">
    <property type="entry name" value="TETHER CONTAINING UBX DOMAIN FOR GLUT4"/>
    <property type="match status" value="1"/>
</dbReference>
<name>A0AAD5X164_9FUNG</name>
<dbReference type="AlphaFoldDB" id="A0AAD5X164"/>